<gene>
    <name evidence="6" type="ORF">C4520_19050</name>
</gene>
<dbReference type="Pfam" id="PF13411">
    <property type="entry name" value="MerR_1"/>
    <property type="match status" value="2"/>
</dbReference>
<evidence type="ECO:0000313" key="7">
    <source>
        <dbReference type="Proteomes" id="UP000265882"/>
    </source>
</evidence>
<comment type="caution">
    <text evidence="6">The sequence shown here is derived from an EMBL/GenBank/DDBJ whole genome shotgun (WGS) entry which is preliminary data.</text>
</comment>
<dbReference type="Gene3D" id="1.10.1660.10">
    <property type="match status" value="2"/>
</dbReference>
<reference evidence="6 7" key="1">
    <citation type="journal article" date="2017" name="ISME J.">
        <title>Energy and carbon metabolisms in a deep terrestrial subsurface fluid microbial community.</title>
        <authorList>
            <person name="Momper L."/>
            <person name="Jungbluth S.P."/>
            <person name="Lee M.D."/>
            <person name="Amend J.P."/>
        </authorList>
    </citation>
    <scope>NUCLEOTIDE SEQUENCE [LARGE SCALE GENOMIC DNA]</scope>
    <source>
        <strain evidence="6">SURF_5</strain>
    </source>
</reference>
<feature type="domain" description="HTH merR-type" evidence="5">
    <location>
        <begin position="10"/>
        <end position="80"/>
    </location>
</feature>
<dbReference type="EMBL" id="QZKU01000128">
    <property type="protein sequence ID" value="RJP16114.1"/>
    <property type="molecule type" value="Genomic_DNA"/>
</dbReference>
<keyword evidence="2" id="KW-0805">Transcription regulation</keyword>
<dbReference type="PANTHER" id="PTHR30204">
    <property type="entry name" value="REDOX-CYCLING DRUG-SENSING TRANSCRIPTIONAL ACTIVATOR SOXR"/>
    <property type="match status" value="1"/>
</dbReference>
<sequence length="490" mass="55540">MKVNEQARQLLRASKLSELAGVPIPTIKHYVNEGLIPQPMKTGKTMAYYDPACVDRIKLIKRLQKEQFLPLDVIKRVLDSGAAYEEELQVGQAILKSHKAASLSKMVPEQSIERRSHYPMRKVRLLEKEGLIMPSKKDGSRFYDAADLKVIEIMKRREELGVPFDHSIETLRLYKEAIRGAVGRDIRLFAKNLLGGFPSEQTVSFLTEVDDSLDSFIILIRQKLLRRLGGEAISQMNELSKKLAMLSFTLPGAYLPEDEPEEFIPRLLYFFCSGRQASVAEFVESLPETDASKYAAAAVIAHVLRKDFTAALSLVSRQFPKPDGRVLNDAAAALAYMVSVGETSGFTGPSNLVRKALAHLREIERARMKNNVADLIGGYICGAIYVLLPDMFDTLERGIDMLERVKRRLRDRRMQIGRIPPWLEETVQFEIIPAMTIRVNRFLAEAYLRRGDCERAEQCLAAIIEIAEPCDEHSQWARIKKIEIRNMPVH</sequence>
<dbReference type="Proteomes" id="UP000265882">
    <property type="component" value="Unassembled WGS sequence"/>
</dbReference>
<evidence type="ECO:0000313" key="6">
    <source>
        <dbReference type="EMBL" id="RJP16114.1"/>
    </source>
</evidence>
<dbReference type="InterPro" id="IPR000551">
    <property type="entry name" value="MerR-type_HTH_dom"/>
</dbReference>
<dbReference type="GO" id="GO:0003677">
    <property type="term" value="F:DNA binding"/>
    <property type="evidence" value="ECO:0007669"/>
    <property type="project" value="UniProtKB-KW"/>
</dbReference>
<evidence type="ECO:0000256" key="4">
    <source>
        <dbReference type="ARBA" id="ARBA00023163"/>
    </source>
</evidence>
<protein>
    <submittedName>
        <fullName evidence="6">MerR family transcriptional regulator</fullName>
    </submittedName>
</protein>
<dbReference type="AlphaFoldDB" id="A0A3A4NKY2"/>
<dbReference type="InterPro" id="IPR009061">
    <property type="entry name" value="DNA-bd_dom_put_sf"/>
</dbReference>
<keyword evidence="3" id="KW-0238">DNA-binding</keyword>
<name>A0A3A4NKY2_ABYX5</name>
<organism evidence="6 7">
    <name type="scientific">Abyssobacteria bacterium (strain SURF_5)</name>
    <dbReference type="NCBI Taxonomy" id="2093360"/>
    <lineage>
        <taxon>Bacteria</taxon>
        <taxon>Pseudomonadati</taxon>
        <taxon>Candidatus Hydrogenedentota</taxon>
        <taxon>Candidatus Abyssobacteria</taxon>
    </lineage>
</organism>
<proteinExistence type="predicted"/>
<dbReference type="PANTHER" id="PTHR30204:SF69">
    <property type="entry name" value="MERR-FAMILY TRANSCRIPTIONAL REGULATOR"/>
    <property type="match status" value="1"/>
</dbReference>
<dbReference type="SMART" id="SM00422">
    <property type="entry name" value="HTH_MERR"/>
    <property type="match status" value="1"/>
</dbReference>
<evidence type="ECO:0000256" key="2">
    <source>
        <dbReference type="ARBA" id="ARBA00023015"/>
    </source>
</evidence>
<dbReference type="PROSITE" id="PS50937">
    <property type="entry name" value="HTH_MERR_2"/>
    <property type="match status" value="1"/>
</dbReference>
<evidence type="ECO:0000256" key="1">
    <source>
        <dbReference type="ARBA" id="ARBA00022491"/>
    </source>
</evidence>
<keyword evidence="4" id="KW-0804">Transcription</keyword>
<dbReference type="SUPFAM" id="SSF46955">
    <property type="entry name" value="Putative DNA-binding domain"/>
    <property type="match status" value="2"/>
</dbReference>
<dbReference type="GO" id="GO:0003700">
    <property type="term" value="F:DNA-binding transcription factor activity"/>
    <property type="evidence" value="ECO:0007669"/>
    <property type="project" value="InterPro"/>
</dbReference>
<keyword evidence="1" id="KW-0678">Repressor</keyword>
<accession>A0A3A4NKY2</accession>
<evidence type="ECO:0000259" key="5">
    <source>
        <dbReference type="PROSITE" id="PS50937"/>
    </source>
</evidence>
<dbReference type="InterPro" id="IPR047057">
    <property type="entry name" value="MerR_fam"/>
</dbReference>
<evidence type="ECO:0000256" key="3">
    <source>
        <dbReference type="ARBA" id="ARBA00023125"/>
    </source>
</evidence>